<name>A0A9E8FJ04_9GAMM</name>
<dbReference type="EMBL" id="CP046056">
    <property type="protein sequence ID" value="QQD23362.1"/>
    <property type="molecule type" value="Genomic_DNA"/>
</dbReference>
<protein>
    <submittedName>
        <fullName evidence="1">Uncharacterized protein</fullName>
    </submittedName>
</protein>
<keyword evidence="2" id="KW-1185">Reference proteome</keyword>
<evidence type="ECO:0000313" key="2">
    <source>
        <dbReference type="Proteomes" id="UP000596074"/>
    </source>
</evidence>
<accession>A0A9E8FJ04</accession>
<dbReference type="Proteomes" id="UP000596074">
    <property type="component" value="Chromosome"/>
</dbReference>
<proteinExistence type="predicted"/>
<dbReference type="RefSeq" id="WP_228345887.1">
    <property type="nucleotide sequence ID" value="NZ_CP045550.1"/>
</dbReference>
<dbReference type="KEGG" id="vcw:GJQ55_02205"/>
<dbReference type="AlphaFoldDB" id="A0A9E8FJ04"/>
<reference evidence="1 2" key="1">
    <citation type="submission" date="2019-11" db="EMBL/GenBank/DDBJ databases">
        <title>Venatorbacter sp. nov. a predator of Campylobacter and other Gram-negative bacteria.</title>
        <authorList>
            <person name="Saeedi A."/>
            <person name="Cummings N.J."/>
            <person name="Connerton I.F."/>
            <person name="Connerton P.L."/>
        </authorList>
    </citation>
    <scope>NUCLEOTIDE SEQUENCE [LARGE SCALE GENOMIC DNA]</scope>
    <source>
        <strain evidence="1">XL5</strain>
    </source>
</reference>
<sequence length="82" mass="9501">MQHPLPVAPYSYQTGNVVTLLSDRVMIPITCDHCQQQTDVSLGRLKQQTIFCRHCHQARQFSSLELRLMRMLLAQEGYHFAL</sequence>
<organism evidence="1 2">
    <name type="scientific">Venatoribacter cucullus</name>
    <dbReference type="NCBI Taxonomy" id="2661630"/>
    <lineage>
        <taxon>Bacteria</taxon>
        <taxon>Pseudomonadati</taxon>
        <taxon>Pseudomonadota</taxon>
        <taxon>Gammaproteobacteria</taxon>
        <taxon>Oceanospirillales</taxon>
        <taxon>Oceanospirillaceae</taxon>
        <taxon>Venatoribacter</taxon>
    </lineage>
</organism>
<gene>
    <name evidence="1" type="ORF">GJQ55_02205</name>
</gene>
<evidence type="ECO:0000313" key="1">
    <source>
        <dbReference type="EMBL" id="QQD23362.1"/>
    </source>
</evidence>